<dbReference type="Gene3D" id="2.60.40.4270">
    <property type="entry name" value="Listeria-Bacteroides repeat domain"/>
    <property type="match status" value="5"/>
</dbReference>
<dbReference type="InterPro" id="IPR013378">
    <property type="entry name" value="InlB-like_B-rpt"/>
</dbReference>
<name>A0A1H9PYQ4_9LACT</name>
<feature type="region of interest" description="Disordered" evidence="2">
    <location>
        <begin position="768"/>
        <end position="788"/>
    </location>
</feature>
<evidence type="ECO:0000256" key="1">
    <source>
        <dbReference type="ARBA" id="ARBA00004196"/>
    </source>
</evidence>
<keyword evidence="3" id="KW-0472">Membrane</keyword>
<dbReference type="RefSeq" id="WP_177165629.1">
    <property type="nucleotide sequence ID" value="NZ_FOHA01000001.1"/>
</dbReference>
<proteinExistence type="predicted"/>
<dbReference type="InterPro" id="IPR042229">
    <property type="entry name" value="Listeria/Bacterioides_rpt_sf"/>
</dbReference>
<evidence type="ECO:0000313" key="4">
    <source>
        <dbReference type="EMBL" id="SER53324.1"/>
    </source>
</evidence>
<keyword evidence="3" id="KW-1133">Transmembrane helix</keyword>
<dbReference type="AlphaFoldDB" id="A0A1H9PYQ4"/>
<evidence type="ECO:0000256" key="2">
    <source>
        <dbReference type="SAM" id="MobiDB-lite"/>
    </source>
</evidence>
<evidence type="ECO:0000256" key="3">
    <source>
        <dbReference type="SAM" id="Phobius"/>
    </source>
</evidence>
<evidence type="ECO:0000313" key="5">
    <source>
        <dbReference type="Proteomes" id="UP000198948"/>
    </source>
</evidence>
<dbReference type="STRING" id="142588.SAMN04488559_101239"/>
<organism evidence="4 5">
    <name type="scientific">Isobaculum melis</name>
    <dbReference type="NCBI Taxonomy" id="142588"/>
    <lineage>
        <taxon>Bacteria</taxon>
        <taxon>Bacillati</taxon>
        <taxon>Bacillota</taxon>
        <taxon>Bacilli</taxon>
        <taxon>Lactobacillales</taxon>
        <taxon>Carnobacteriaceae</taxon>
        <taxon>Isobaculum</taxon>
    </lineage>
</organism>
<dbReference type="NCBIfam" id="TIGR02543">
    <property type="entry name" value="List_Bact_rpt"/>
    <property type="match status" value="4"/>
</dbReference>
<dbReference type="Pfam" id="PF09479">
    <property type="entry name" value="Flg_new"/>
    <property type="match status" value="6"/>
</dbReference>
<accession>A0A1H9PYQ4</accession>
<sequence>MKKNVFLGKLMILLTVALMIFSQVNLTVLADSLHSEGEAPEQLESNDTTEILDESENEAEEDPAVDSAVDLIQPETNNNIQPENNNLGELFENPLLPVKEEPKGPVQRIGEEKETVKVSFTVKYNIHEKDPYTKPEWATKEVYSVEKKPGETIDVAPEIDLTFEDNLLEGYTLREWWDRYPNPSTGEGLISFPYVVGDEDITLQGRINNYYTLWYLGTGDKKYGELLKEDPYPPTKEGYTFIGYSEIYNDDPETAKLWDFAVDRMPAHDLRLHPVFAPIVPEEPEKPEPKEYQVTYNVDGVETKATAVAGEFLTEPPAPTKPGYTFKAWYTEPVGGTNWIFSFGKMPENDMTLYARFEKIKTYYLVTIMDGDTRVYFGLVFEDKLIKEPETPSKPGYTFLGWKPNKPNAPFWNFATDTVSAITTLNAVYQADDQTITFDVNTGDPASQPNDLISPTDSDVDVDAIQVPTKPGYTFTGWFNGTEQVSGSIKMPVGGLTLTAHWTAADQTIAFDVNTGDLASQPKDLVAPTDSDVDVDAIQAPTKPGYAFAGWFNGTEQVSGSIKMPADGLTLAAHWTALDQTITFDINGGDAASKPQDIIAPTDSELDIDAIEVPTREGYTFAGWYDAADNKVTGKMMIPAGGLTLKAVWDEIVVESELTIQANDFEIKLSELKDSQAKGTLEEIVLTRSGAQLWDKVTNQSIDGAIDVNAADLYLVKETGNYLVEISHTIDNGITRAMPKVVTETVQVTVTNDVTEKPITEDPVITEPKAPVETAETPVASKEETKELPSTGEKVSFEFLGGMMLLVVGYFIQMNKKRATKN</sequence>
<dbReference type="Proteomes" id="UP000198948">
    <property type="component" value="Unassembled WGS sequence"/>
</dbReference>
<comment type="subcellular location">
    <subcellularLocation>
        <location evidence="1">Cell envelope</location>
    </subcellularLocation>
</comment>
<dbReference type="EMBL" id="FOHA01000001">
    <property type="protein sequence ID" value="SER53324.1"/>
    <property type="molecule type" value="Genomic_DNA"/>
</dbReference>
<gene>
    <name evidence="4" type="ORF">SAMN04488559_101239</name>
</gene>
<feature type="transmembrane region" description="Helical" evidence="3">
    <location>
        <begin position="795"/>
        <end position="812"/>
    </location>
</feature>
<dbReference type="GO" id="GO:0030313">
    <property type="term" value="C:cell envelope"/>
    <property type="evidence" value="ECO:0007669"/>
    <property type="project" value="UniProtKB-SubCell"/>
</dbReference>
<protein>
    <submittedName>
        <fullName evidence="4">Listeria/Bacterioides repeat-containing protein</fullName>
    </submittedName>
</protein>
<keyword evidence="3" id="KW-0812">Transmembrane</keyword>
<reference evidence="4 5" key="1">
    <citation type="submission" date="2016-10" db="EMBL/GenBank/DDBJ databases">
        <authorList>
            <person name="de Groot N.N."/>
        </authorList>
    </citation>
    <scope>NUCLEOTIDE SEQUENCE [LARGE SCALE GENOMIC DNA]</scope>
    <source>
        <strain evidence="4 5">DSM 13760</strain>
    </source>
</reference>
<keyword evidence="5" id="KW-1185">Reference proteome</keyword>